<comment type="caution">
    <text evidence="2">The sequence shown here is derived from an EMBL/GenBank/DDBJ whole genome shotgun (WGS) entry which is preliminary data.</text>
</comment>
<organism evidence="2 3">
    <name type="scientific">Aliterella atlantica CENA595</name>
    <dbReference type="NCBI Taxonomy" id="1618023"/>
    <lineage>
        <taxon>Bacteria</taxon>
        <taxon>Bacillati</taxon>
        <taxon>Cyanobacteriota</taxon>
        <taxon>Cyanophyceae</taxon>
        <taxon>Chroococcidiopsidales</taxon>
        <taxon>Aliterellaceae</taxon>
        <taxon>Aliterella</taxon>
    </lineage>
</organism>
<evidence type="ECO:0000313" key="3">
    <source>
        <dbReference type="Proteomes" id="UP000032452"/>
    </source>
</evidence>
<sequence>MELALQPILAQLYTNAELRSRFFTNPEAVGAQLGLNTTQIQQLAQLSAPAVNLFATSLKRKRLGEVRELLPMTAKALDKEFSKLFWQYAETYIPQGIKKHLLDAIAFASYIEKVANIAPDWILDLVRYEKAWLEAAEPNKLLLVRRFRYAVNSSEGHLQQPFVALWFRLSQRGKLKCMQVRSLLF</sequence>
<proteinExistence type="predicted"/>
<dbReference type="STRING" id="1618023.UH38_02915"/>
<feature type="domain" description="SCO6045-like C-terminal" evidence="1">
    <location>
        <begin position="51"/>
        <end position="111"/>
    </location>
</feature>
<evidence type="ECO:0000259" key="1">
    <source>
        <dbReference type="Pfam" id="PF26136"/>
    </source>
</evidence>
<evidence type="ECO:0000313" key="2">
    <source>
        <dbReference type="EMBL" id="KJH73038.1"/>
    </source>
</evidence>
<dbReference type="InterPro" id="IPR058711">
    <property type="entry name" value="SCO6045-like_C"/>
</dbReference>
<dbReference type="EMBL" id="JYON01000002">
    <property type="protein sequence ID" value="KJH73038.1"/>
    <property type="molecule type" value="Genomic_DNA"/>
</dbReference>
<dbReference type="RefSeq" id="WP_045053130.1">
    <property type="nucleotide sequence ID" value="NZ_CAWMDP010000059.1"/>
</dbReference>
<name>A0A0D8ZW82_9CYAN</name>
<dbReference type="Pfam" id="PF26136">
    <property type="entry name" value="SCO6045_C"/>
    <property type="match status" value="1"/>
</dbReference>
<gene>
    <name evidence="2" type="ORF">UH38_02915</name>
</gene>
<dbReference type="Proteomes" id="UP000032452">
    <property type="component" value="Unassembled WGS sequence"/>
</dbReference>
<dbReference type="AlphaFoldDB" id="A0A0D8ZW82"/>
<reference evidence="2 3" key="1">
    <citation type="submission" date="2015-02" db="EMBL/GenBank/DDBJ databases">
        <title>Draft genome of a novel marine cyanobacterium (Chroococcales) isolated from South Atlantic Ocean.</title>
        <authorList>
            <person name="Rigonato J."/>
            <person name="Alvarenga D.O."/>
            <person name="Branco L.H."/>
            <person name="Varani A.M."/>
            <person name="Brandini F.P."/>
            <person name="Fiore M.F."/>
        </authorList>
    </citation>
    <scope>NUCLEOTIDE SEQUENCE [LARGE SCALE GENOMIC DNA]</scope>
    <source>
        <strain evidence="2 3">CENA595</strain>
    </source>
</reference>
<keyword evidence="3" id="KW-1185">Reference proteome</keyword>
<protein>
    <recommendedName>
        <fullName evidence="1">SCO6045-like C-terminal domain-containing protein</fullName>
    </recommendedName>
</protein>
<accession>A0A0D8ZW82</accession>
<dbReference type="OrthoDB" id="483235at2"/>